<evidence type="ECO:0000259" key="3">
    <source>
        <dbReference type="Pfam" id="PF01425"/>
    </source>
</evidence>
<dbReference type="NCBIfam" id="NF006043">
    <property type="entry name" value="PRK08186.1"/>
    <property type="match status" value="1"/>
</dbReference>
<gene>
    <name evidence="4" type="ORF">PFICI_02746</name>
</gene>
<dbReference type="InterPro" id="IPR036380">
    <property type="entry name" value="Isochorismatase-like_sf"/>
</dbReference>
<proteinExistence type="inferred from homology"/>
<protein>
    <recommendedName>
        <fullName evidence="6">Amidase domain-containing protein</fullName>
    </recommendedName>
</protein>
<dbReference type="RefSeq" id="XP_007829518.1">
    <property type="nucleotide sequence ID" value="XM_007831327.1"/>
</dbReference>
<dbReference type="GeneID" id="19267759"/>
<dbReference type="Gene3D" id="3.40.50.850">
    <property type="entry name" value="Isochorismatase-like"/>
    <property type="match status" value="1"/>
</dbReference>
<dbReference type="EMBL" id="KI912110">
    <property type="protein sequence ID" value="ETS84721.1"/>
    <property type="molecule type" value="Genomic_DNA"/>
</dbReference>
<dbReference type="InterPro" id="IPR000868">
    <property type="entry name" value="Isochorismatase-like_dom"/>
</dbReference>
<dbReference type="eggNOG" id="KOG1211">
    <property type="taxonomic scope" value="Eukaryota"/>
</dbReference>
<evidence type="ECO:0000313" key="4">
    <source>
        <dbReference type="EMBL" id="ETS84721.1"/>
    </source>
</evidence>
<dbReference type="Gene3D" id="1.20.58.1700">
    <property type="match status" value="1"/>
</dbReference>
<dbReference type="KEGG" id="pfy:PFICI_02746"/>
<dbReference type="Proteomes" id="UP000030651">
    <property type="component" value="Unassembled WGS sequence"/>
</dbReference>
<reference evidence="5" key="1">
    <citation type="journal article" date="2015" name="BMC Genomics">
        <title>Genomic and transcriptomic analysis of the endophytic fungus Pestalotiopsis fici reveals its lifestyle and high potential for synthesis of natural products.</title>
        <authorList>
            <person name="Wang X."/>
            <person name="Zhang X."/>
            <person name="Liu L."/>
            <person name="Xiang M."/>
            <person name="Wang W."/>
            <person name="Sun X."/>
            <person name="Che Y."/>
            <person name="Guo L."/>
            <person name="Liu G."/>
            <person name="Guo L."/>
            <person name="Wang C."/>
            <person name="Yin W.B."/>
            <person name="Stadler M."/>
            <person name="Zhang X."/>
            <person name="Liu X."/>
        </authorList>
    </citation>
    <scope>NUCLEOTIDE SEQUENCE [LARGE SCALE GENOMIC DNA]</scope>
    <source>
        <strain evidence="5">W106-1 / CGMCC3.15140</strain>
    </source>
</reference>
<dbReference type="InParanoid" id="W3XHN9"/>
<accession>W3XHN9</accession>
<dbReference type="OrthoDB" id="167809at2759"/>
<dbReference type="Pfam" id="PF01425">
    <property type="entry name" value="Amidase"/>
    <property type="match status" value="1"/>
</dbReference>
<feature type="domain" description="Isochorismatase-like" evidence="2">
    <location>
        <begin position="41"/>
        <end position="232"/>
    </location>
</feature>
<dbReference type="STRING" id="1229662.W3XHN9"/>
<dbReference type="PANTHER" id="PTHR11895:SF169">
    <property type="entry name" value="GLUTAMYL-TRNA(GLN) AMIDOTRANSFERASE"/>
    <property type="match status" value="1"/>
</dbReference>
<organism evidence="4 5">
    <name type="scientific">Pestalotiopsis fici (strain W106-1 / CGMCC3.15140)</name>
    <dbReference type="NCBI Taxonomy" id="1229662"/>
    <lineage>
        <taxon>Eukaryota</taxon>
        <taxon>Fungi</taxon>
        <taxon>Dikarya</taxon>
        <taxon>Ascomycota</taxon>
        <taxon>Pezizomycotina</taxon>
        <taxon>Sordariomycetes</taxon>
        <taxon>Xylariomycetidae</taxon>
        <taxon>Amphisphaeriales</taxon>
        <taxon>Sporocadaceae</taxon>
        <taxon>Pestalotiopsis</taxon>
    </lineage>
</organism>
<dbReference type="SUPFAM" id="SSF75304">
    <property type="entry name" value="Amidase signature (AS) enzymes"/>
    <property type="match status" value="1"/>
</dbReference>
<dbReference type="CDD" id="cd00431">
    <property type="entry name" value="cysteine_hydrolases"/>
    <property type="match status" value="1"/>
</dbReference>
<feature type="domain" description="Amidase" evidence="3">
    <location>
        <begin position="290"/>
        <end position="721"/>
    </location>
</feature>
<comment type="similarity">
    <text evidence="1">Belongs to the isochorismatase family.</text>
</comment>
<dbReference type="HOGENOM" id="CLU_025343_0_0_1"/>
<evidence type="ECO:0000259" key="2">
    <source>
        <dbReference type="Pfam" id="PF00857"/>
    </source>
</evidence>
<dbReference type="InterPro" id="IPR023631">
    <property type="entry name" value="Amidase_dom"/>
</dbReference>
<dbReference type="OMA" id="VECCVTT"/>
<dbReference type="SUPFAM" id="SSF52499">
    <property type="entry name" value="Isochorismatase-like hydrolases"/>
    <property type="match status" value="1"/>
</dbReference>
<sequence>MSARPNHKDARAKIDDDNDDATGLVFTTAVPYAYKFPRRRTALVLIDIQRDFVDPDGFGAMQCGNADIFASVRAVVDTSQRALAAARSLGLHIVHTREGHAPDLSDLSAAKARRQVDAPGGHHTLGIGETGPMGRLLVRGEYGHDIVDELRPRPGEVVVDKSGKGSFWATDLHRRLMARGITHLILCGVTTECCVTTTAREANDRGFQCCILSDCTGGFDANYVKTSLDMISAFDGLFGFTSTSGELIDQAKRSNLPTPPTTPPTWDGKSLDLATLSSMYRSHTLTPTEMVESIYEQIKEYGKKDPSIWIHLRPKEAVLKDAANLEAEHAGVSKHELPVLYGIPFAVKDNFDVASIETTAACPAYAYTPNTTAVSVQLLLQAGALLIGKTNMDQLATGLNGCRSPYGTPASVHGHGKYISGGSSSGSAVAVAAGLISFALGTDTAGSGRVPAALNGIVGYKPTKGTISATGIVPACKSLDTASIFALSIEDARRVWYVLDAYDPRDACAKAPSALPLALVDYRHLSKRGFNFAVPPTSALLTCSAAYRAAFEKAVARLQYIGGKKITLSEELYQPFRKATDLLYSGSLVAERIACIGPDFVTTKLDQLHPTTKALFSAVLERESKPWDVFADQIAQAQATRQVAELFSKHGGRIDVLVTPTVPSHPMITEMEAEPISLNAKMGEFTHFGNVLDLCAVSVGAGFVEDDMPFAISLVCASGMDGNMFDLAEAFERT</sequence>
<dbReference type="InterPro" id="IPR000120">
    <property type="entry name" value="Amidase"/>
</dbReference>
<dbReference type="GO" id="GO:0003824">
    <property type="term" value="F:catalytic activity"/>
    <property type="evidence" value="ECO:0007669"/>
    <property type="project" value="InterPro"/>
</dbReference>
<name>W3XHN9_PESFW</name>
<dbReference type="InterPro" id="IPR036928">
    <property type="entry name" value="AS_sf"/>
</dbReference>
<dbReference type="Gene3D" id="3.90.1300.10">
    <property type="entry name" value="Amidase signature (AS) domain"/>
    <property type="match status" value="1"/>
</dbReference>
<evidence type="ECO:0000256" key="1">
    <source>
        <dbReference type="ARBA" id="ARBA00006336"/>
    </source>
</evidence>
<evidence type="ECO:0008006" key="6">
    <source>
        <dbReference type="Google" id="ProtNLM"/>
    </source>
</evidence>
<dbReference type="AlphaFoldDB" id="W3XHN9"/>
<dbReference type="Pfam" id="PF00857">
    <property type="entry name" value="Isochorismatase"/>
    <property type="match status" value="1"/>
</dbReference>
<keyword evidence="5" id="KW-1185">Reference proteome</keyword>
<dbReference type="PANTHER" id="PTHR11895">
    <property type="entry name" value="TRANSAMIDASE"/>
    <property type="match status" value="1"/>
</dbReference>
<evidence type="ECO:0000313" key="5">
    <source>
        <dbReference type="Proteomes" id="UP000030651"/>
    </source>
</evidence>